<evidence type="ECO:0000256" key="1">
    <source>
        <dbReference type="ARBA" id="ARBA00006247"/>
    </source>
</evidence>
<comment type="similarity">
    <text evidence="1">Belongs to the peptidase M20A family.</text>
</comment>
<evidence type="ECO:0000313" key="7">
    <source>
        <dbReference type="Proteomes" id="UP001059209"/>
    </source>
</evidence>
<organism evidence="6 7">
    <name type="scientific">Maribacter litopenaei</name>
    <dbReference type="NCBI Taxonomy" id="2976127"/>
    <lineage>
        <taxon>Bacteria</taxon>
        <taxon>Pseudomonadati</taxon>
        <taxon>Bacteroidota</taxon>
        <taxon>Flavobacteriia</taxon>
        <taxon>Flavobacteriales</taxon>
        <taxon>Flavobacteriaceae</taxon>
        <taxon>Maribacter</taxon>
    </lineage>
</organism>
<keyword evidence="7" id="KW-1185">Reference proteome</keyword>
<evidence type="ECO:0008006" key="8">
    <source>
        <dbReference type="Google" id="ProtNLM"/>
    </source>
</evidence>
<evidence type="ECO:0000256" key="5">
    <source>
        <dbReference type="ARBA" id="ARBA00022833"/>
    </source>
</evidence>
<dbReference type="Gene3D" id="3.40.630.10">
    <property type="entry name" value="Zn peptidases"/>
    <property type="match status" value="1"/>
</dbReference>
<evidence type="ECO:0000256" key="2">
    <source>
        <dbReference type="ARBA" id="ARBA00022670"/>
    </source>
</evidence>
<evidence type="ECO:0000313" key="6">
    <source>
        <dbReference type="EMBL" id="UWX55152.1"/>
    </source>
</evidence>
<keyword evidence="2" id="KW-0645">Protease</keyword>
<reference evidence="6" key="1">
    <citation type="submission" date="2022-09" db="EMBL/GenBank/DDBJ databases">
        <title>Maribacter litopenaei sp. nov., isolated from the intestinal tract of the Pacific White Shrimp, Litopenaeus vannamei.</title>
        <authorList>
            <person name="Kim S.Y."/>
            <person name="Hwang C.Y."/>
        </authorList>
    </citation>
    <scope>NUCLEOTIDE SEQUENCE</scope>
    <source>
        <strain evidence="6">HL-LV01</strain>
    </source>
</reference>
<gene>
    <name evidence="6" type="ORF">NYZ99_00475</name>
</gene>
<dbReference type="RefSeq" id="WP_260573004.1">
    <property type="nucleotide sequence ID" value="NZ_CP104205.1"/>
</dbReference>
<proteinExistence type="inferred from homology"/>
<dbReference type="PANTHER" id="PTHR45962">
    <property type="entry name" value="N-FATTY-ACYL-AMINO ACID SYNTHASE/HYDROLASE PM20D1"/>
    <property type="match status" value="1"/>
</dbReference>
<dbReference type="SUPFAM" id="SSF53187">
    <property type="entry name" value="Zn-dependent exopeptidases"/>
    <property type="match status" value="1"/>
</dbReference>
<keyword evidence="4" id="KW-0378">Hydrolase</keyword>
<dbReference type="Proteomes" id="UP001059209">
    <property type="component" value="Chromosome"/>
</dbReference>
<protein>
    <recommendedName>
        <fullName evidence="8">Peptidase M20</fullName>
    </recommendedName>
</protein>
<dbReference type="EMBL" id="CP104205">
    <property type="protein sequence ID" value="UWX55152.1"/>
    <property type="molecule type" value="Genomic_DNA"/>
</dbReference>
<dbReference type="PANTHER" id="PTHR45962:SF1">
    <property type="entry name" value="N-FATTY-ACYL-AMINO ACID SYNTHASE_HYDROLASE PM20D1"/>
    <property type="match status" value="1"/>
</dbReference>
<evidence type="ECO:0000256" key="3">
    <source>
        <dbReference type="ARBA" id="ARBA00022723"/>
    </source>
</evidence>
<dbReference type="InterPro" id="IPR047177">
    <property type="entry name" value="Pept_M20A"/>
</dbReference>
<sequence length="123" mass="14122">MKKILLILLLVLLVVVGILVFNTFQLSSKQVAPLSVENVELPDDIYQNLSKGLQYKTISYSEDAIPDSTAFFGFHQFLEETFPRVHEKLYLEKINTYSLLYTWQGSDLSKKPLILMSHQDVVL</sequence>
<evidence type="ECO:0000256" key="4">
    <source>
        <dbReference type="ARBA" id="ARBA00022801"/>
    </source>
</evidence>
<accession>A0ABY5Y807</accession>
<name>A0ABY5Y807_9FLAO</name>
<keyword evidence="3" id="KW-0479">Metal-binding</keyword>
<keyword evidence="5" id="KW-0862">Zinc</keyword>